<feature type="transmembrane region" description="Helical" evidence="10">
    <location>
        <begin position="382"/>
        <end position="402"/>
    </location>
</feature>
<feature type="transmembrane region" description="Helical" evidence="10">
    <location>
        <begin position="353"/>
        <end position="375"/>
    </location>
</feature>
<evidence type="ECO:0000256" key="2">
    <source>
        <dbReference type="ARBA" id="ARBA00022448"/>
    </source>
</evidence>
<dbReference type="PIRSF" id="PIRSF006603">
    <property type="entry name" value="DinF"/>
    <property type="match status" value="1"/>
</dbReference>
<keyword evidence="2" id="KW-0813">Transport</keyword>
<feature type="transmembrane region" description="Helical" evidence="10">
    <location>
        <begin position="249"/>
        <end position="270"/>
    </location>
</feature>
<evidence type="ECO:0000313" key="12">
    <source>
        <dbReference type="Proteomes" id="UP001409585"/>
    </source>
</evidence>
<comment type="caution">
    <text evidence="11">The sequence shown here is derived from an EMBL/GenBank/DDBJ whole genome shotgun (WGS) entry which is preliminary data.</text>
</comment>
<dbReference type="GO" id="GO:0006811">
    <property type="term" value="P:monoatomic ion transport"/>
    <property type="evidence" value="ECO:0007669"/>
    <property type="project" value="UniProtKB-KW"/>
</dbReference>
<feature type="transmembrane region" description="Helical" evidence="10">
    <location>
        <begin position="160"/>
        <end position="181"/>
    </location>
</feature>
<evidence type="ECO:0000256" key="1">
    <source>
        <dbReference type="ARBA" id="ARBA00004429"/>
    </source>
</evidence>
<dbReference type="EMBL" id="BAABLX010000080">
    <property type="protein sequence ID" value="GAA4962202.1"/>
    <property type="molecule type" value="Genomic_DNA"/>
</dbReference>
<evidence type="ECO:0000256" key="5">
    <source>
        <dbReference type="ARBA" id="ARBA00022692"/>
    </source>
</evidence>
<feature type="transmembrane region" description="Helical" evidence="10">
    <location>
        <begin position="187"/>
        <end position="207"/>
    </location>
</feature>
<name>A0AAV3UA36_9ALTE</name>
<feature type="transmembrane region" description="Helical" evidence="10">
    <location>
        <begin position="49"/>
        <end position="70"/>
    </location>
</feature>
<feature type="transmembrane region" description="Helical" evidence="10">
    <location>
        <begin position="414"/>
        <end position="433"/>
    </location>
</feature>
<feature type="transmembrane region" description="Helical" evidence="10">
    <location>
        <begin position="312"/>
        <end position="333"/>
    </location>
</feature>
<keyword evidence="5 10" id="KW-0812">Transmembrane</keyword>
<evidence type="ECO:0000256" key="7">
    <source>
        <dbReference type="ARBA" id="ARBA00023065"/>
    </source>
</evidence>
<dbReference type="InterPro" id="IPR002528">
    <property type="entry name" value="MATE_fam"/>
</dbReference>
<proteinExistence type="predicted"/>
<dbReference type="Proteomes" id="UP001409585">
    <property type="component" value="Unassembled WGS sequence"/>
</dbReference>
<evidence type="ECO:0000256" key="10">
    <source>
        <dbReference type="SAM" id="Phobius"/>
    </source>
</evidence>
<dbReference type="RefSeq" id="WP_345428370.1">
    <property type="nucleotide sequence ID" value="NZ_AP031496.1"/>
</dbReference>
<sequence>MARTTTKQLLALAVPIFIGGFVQTSYHLVNTFWVGRLGSDAVAVITVNLPIAMLLMAVASGLTLASSILVAQRHGAKDKAGINATVAQSIVWLGACAIVIVVVGLLATDSITRLYAVPETIRKSAADYLLLSFLGAPFIMYCSLYQAVLRGVGDAKAPMLIAIGSVFLNALLDPLLIFGYVGLPGMGVQGAALATLLTQVVATLLGFKLMFNERYAIVTQLSDYLPQWQTAKQLFKLGTPSAIEQGLQAFTITATTLIVAPFGAVTLAAYGLVFRLFVMITMPCFALSMAVSILVGQSLGARDVKRCQSITIHALLISLMSMVVVSSVVFIAAKPFLGVFVPTDAELLAKSVTVLQIGILAFPFIAVQLALCGALRGAGATFTALAISVVSSWLIQIPLTYVLSRQQFYGELGLWWASVIGAALAAVISIGCYRSFNWQKRLV</sequence>
<dbReference type="GO" id="GO:0015297">
    <property type="term" value="F:antiporter activity"/>
    <property type="evidence" value="ECO:0007669"/>
    <property type="project" value="UniProtKB-KW"/>
</dbReference>
<organism evidence="11 12">
    <name type="scientific">Halioxenophilus aromaticivorans</name>
    <dbReference type="NCBI Taxonomy" id="1306992"/>
    <lineage>
        <taxon>Bacteria</taxon>
        <taxon>Pseudomonadati</taxon>
        <taxon>Pseudomonadota</taxon>
        <taxon>Gammaproteobacteria</taxon>
        <taxon>Alteromonadales</taxon>
        <taxon>Alteromonadaceae</taxon>
        <taxon>Halioxenophilus</taxon>
    </lineage>
</organism>
<dbReference type="PANTHER" id="PTHR43298:SF2">
    <property type="entry name" value="FMN_FAD EXPORTER YEEO-RELATED"/>
    <property type="match status" value="1"/>
</dbReference>
<evidence type="ECO:0000256" key="8">
    <source>
        <dbReference type="ARBA" id="ARBA00023136"/>
    </source>
</evidence>
<feature type="transmembrane region" description="Helical" evidence="10">
    <location>
        <begin position="128"/>
        <end position="148"/>
    </location>
</feature>
<protein>
    <recommendedName>
        <fullName evidence="9">Multidrug-efflux transporter</fullName>
    </recommendedName>
</protein>
<dbReference type="Pfam" id="PF01554">
    <property type="entry name" value="MatE"/>
    <property type="match status" value="2"/>
</dbReference>
<evidence type="ECO:0000256" key="6">
    <source>
        <dbReference type="ARBA" id="ARBA00022989"/>
    </source>
</evidence>
<keyword evidence="3" id="KW-0050">Antiport</keyword>
<comment type="subcellular location">
    <subcellularLocation>
        <location evidence="1">Cell inner membrane</location>
        <topology evidence="1">Multi-pass membrane protein</topology>
    </subcellularLocation>
</comment>
<evidence type="ECO:0000313" key="11">
    <source>
        <dbReference type="EMBL" id="GAA4962202.1"/>
    </source>
</evidence>
<dbReference type="PANTHER" id="PTHR43298">
    <property type="entry name" value="MULTIDRUG RESISTANCE PROTEIN NORM-RELATED"/>
    <property type="match status" value="1"/>
</dbReference>
<gene>
    <name evidence="11" type="ORF">GCM10025791_49870</name>
</gene>
<keyword evidence="4" id="KW-1003">Cell membrane</keyword>
<keyword evidence="12" id="KW-1185">Reference proteome</keyword>
<evidence type="ECO:0000256" key="9">
    <source>
        <dbReference type="ARBA" id="ARBA00031636"/>
    </source>
</evidence>
<dbReference type="GO" id="GO:0042910">
    <property type="term" value="F:xenobiotic transmembrane transporter activity"/>
    <property type="evidence" value="ECO:0007669"/>
    <property type="project" value="InterPro"/>
</dbReference>
<evidence type="ECO:0000256" key="4">
    <source>
        <dbReference type="ARBA" id="ARBA00022475"/>
    </source>
</evidence>
<reference evidence="12" key="1">
    <citation type="journal article" date="2019" name="Int. J. Syst. Evol. Microbiol.">
        <title>The Global Catalogue of Microorganisms (GCM) 10K type strain sequencing project: providing services to taxonomists for standard genome sequencing and annotation.</title>
        <authorList>
            <consortium name="The Broad Institute Genomics Platform"/>
            <consortium name="The Broad Institute Genome Sequencing Center for Infectious Disease"/>
            <person name="Wu L."/>
            <person name="Ma J."/>
        </authorList>
    </citation>
    <scope>NUCLEOTIDE SEQUENCE [LARGE SCALE GENOMIC DNA]</scope>
    <source>
        <strain evidence="12">JCM 19134</strain>
    </source>
</reference>
<dbReference type="InterPro" id="IPR050222">
    <property type="entry name" value="MATE_MdtK"/>
</dbReference>
<accession>A0AAV3UA36</accession>
<keyword evidence="8 10" id="KW-0472">Membrane</keyword>
<feature type="transmembrane region" description="Helical" evidence="10">
    <location>
        <begin position="276"/>
        <end position="300"/>
    </location>
</feature>
<feature type="transmembrane region" description="Helical" evidence="10">
    <location>
        <begin position="90"/>
        <end position="108"/>
    </location>
</feature>
<evidence type="ECO:0000256" key="3">
    <source>
        <dbReference type="ARBA" id="ARBA00022449"/>
    </source>
</evidence>
<feature type="transmembrane region" description="Helical" evidence="10">
    <location>
        <begin position="9"/>
        <end position="29"/>
    </location>
</feature>
<keyword evidence="7" id="KW-0406">Ion transport</keyword>
<dbReference type="NCBIfam" id="TIGR00797">
    <property type="entry name" value="matE"/>
    <property type="match status" value="1"/>
</dbReference>
<keyword evidence="6 10" id="KW-1133">Transmembrane helix</keyword>
<dbReference type="AlphaFoldDB" id="A0AAV3UA36"/>
<dbReference type="GO" id="GO:0005886">
    <property type="term" value="C:plasma membrane"/>
    <property type="evidence" value="ECO:0007669"/>
    <property type="project" value="UniProtKB-SubCell"/>
</dbReference>
<dbReference type="InterPro" id="IPR048279">
    <property type="entry name" value="MdtK-like"/>
</dbReference>